<protein>
    <recommendedName>
        <fullName evidence="2">DNA methylase adenine-specific domain-containing protein</fullName>
    </recommendedName>
</protein>
<gene>
    <name evidence="1" type="primary">orf222</name>
</gene>
<reference evidence="1" key="2">
    <citation type="journal article" date="2019" name="Mol. Phylogenet. Evol.">
        <title>Reassessment of the classification of bryopsidales (chlorophyta) based on chloroplast phylogenomic analyses.</title>
        <authorList>
            <person name="Cremen M.C."/>
            <person name="Leliaert F."/>
            <person name="West J."/>
            <person name="Lam D.W."/>
            <person name="Shimada S."/>
            <person name="Lopez-Bautista J.M."/>
            <person name="Verbruggen H."/>
        </authorList>
    </citation>
    <scope>NUCLEOTIDE SEQUENCE</scope>
</reference>
<keyword evidence="1" id="KW-0150">Chloroplast</keyword>
<sequence>MKNLVYKKGYFWWVYFIKNRGLISIKISGYLTSLSLKYIREFLIASGRIIGVISLPEGVFKKSDAESDAGGFTTILFFKKEKIETDYKIFVDVAIKIGFNHTSKNQPKIFKRDENGDFILDENNNKILDNDLIVIKDKLKKFCFDNNILGMERENLNIDYCFTNLTTFLKDDKLILCPKRYSHHYKSLISTIKSNTYATLKDINGVVENRSKDPVVKNLSKQ</sequence>
<name>A0A386AXZ5_9CHLO</name>
<geneLocation type="chloroplast" evidence="1"/>
<evidence type="ECO:0000313" key="1">
    <source>
        <dbReference type="EMBL" id="AYC64318.1"/>
    </source>
</evidence>
<evidence type="ECO:0008006" key="2">
    <source>
        <dbReference type="Google" id="ProtNLM"/>
    </source>
</evidence>
<dbReference type="SUPFAM" id="SSF53335">
    <property type="entry name" value="S-adenosyl-L-methionine-dependent methyltransferases"/>
    <property type="match status" value="1"/>
</dbReference>
<accession>A0A386AXZ5</accession>
<dbReference type="Gene3D" id="3.40.50.150">
    <property type="entry name" value="Vaccinia Virus protein VP39"/>
    <property type="match status" value="1"/>
</dbReference>
<reference evidence="1" key="1">
    <citation type="submission" date="2018-07" db="EMBL/GenBank/DDBJ databases">
        <authorList>
            <person name="Quirk P.G."/>
            <person name="Krulwich T.A."/>
        </authorList>
    </citation>
    <scope>NUCLEOTIDE SEQUENCE</scope>
</reference>
<keyword evidence="1" id="KW-0934">Plastid</keyword>
<dbReference type="InterPro" id="IPR029063">
    <property type="entry name" value="SAM-dependent_MTases_sf"/>
</dbReference>
<proteinExistence type="predicted"/>
<organism evidence="1">
    <name type="scientific">Pseudochlorodesmis sp. HV01306a</name>
    <dbReference type="NCBI Taxonomy" id="2358488"/>
    <lineage>
        <taxon>Eukaryota</taxon>
        <taxon>Viridiplantae</taxon>
        <taxon>Chlorophyta</taxon>
        <taxon>core chlorophytes</taxon>
        <taxon>Ulvophyceae</taxon>
        <taxon>TCBD clade</taxon>
        <taxon>Bryopsidales</taxon>
        <taxon>Bryopsidineae</taxon>
        <taxon>Bryopsidaceae</taxon>
        <taxon>Pseudochlorodesmis</taxon>
    </lineage>
</organism>
<dbReference type="AlphaFoldDB" id="A0A386AXZ5"/>
<dbReference type="EMBL" id="MH591094">
    <property type="protein sequence ID" value="AYC64318.1"/>
    <property type="molecule type" value="Genomic_DNA"/>
</dbReference>